<gene>
    <name evidence="2" type="ORF">sS8_5533</name>
</gene>
<protein>
    <submittedName>
        <fullName evidence="2">Phosphoesterase-like protein</fullName>
    </submittedName>
</protein>
<evidence type="ECO:0000313" key="2">
    <source>
        <dbReference type="EMBL" id="BBA37450.1"/>
    </source>
</evidence>
<dbReference type="AlphaFoldDB" id="A0A250L0P0"/>
<organism evidence="2 3">
    <name type="scientific">Methylocaldum marinum</name>
    <dbReference type="NCBI Taxonomy" id="1432792"/>
    <lineage>
        <taxon>Bacteria</taxon>
        <taxon>Pseudomonadati</taxon>
        <taxon>Pseudomonadota</taxon>
        <taxon>Gammaproteobacteria</taxon>
        <taxon>Methylococcales</taxon>
        <taxon>Methylococcaceae</taxon>
        <taxon>Methylocaldum</taxon>
    </lineage>
</organism>
<keyword evidence="3" id="KW-1185">Reference proteome</keyword>
<feature type="domain" description="Nudix hydrolase" evidence="1">
    <location>
        <begin position="1"/>
        <end position="189"/>
    </location>
</feature>
<dbReference type="PROSITE" id="PS51462">
    <property type="entry name" value="NUDIX"/>
    <property type="match status" value="1"/>
</dbReference>
<dbReference type="SUPFAM" id="SSF55811">
    <property type="entry name" value="Nudix"/>
    <property type="match status" value="1"/>
</dbReference>
<sequence length="194" mass="21715">MSERILVVPRAAWPPLPETGAWRLSDRPCSGEWAWRPRSEAETDERFLQIIPYALLRSRSRDIWCYARNGGDARLRDGLSAGVGGHVDEADAAESIGAMAERALRRELREELQLRSDIAVPEPAAWIYEGLSAVGRVHIGLLYVLSWSEDEPPRPVEGQGLKGIGFVPAERIADDPRFELWSRLAADFLIRNSA</sequence>
<dbReference type="InterPro" id="IPR015797">
    <property type="entry name" value="NUDIX_hydrolase-like_dom_sf"/>
</dbReference>
<reference evidence="2 3" key="1">
    <citation type="submission" date="2016-12" db="EMBL/GenBank/DDBJ databases">
        <title>Genome sequencing of Methylocaldum marinum.</title>
        <authorList>
            <person name="Takeuchi M."/>
            <person name="Kamagata Y."/>
            <person name="Hiraoka S."/>
            <person name="Oshima K."/>
            <person name="Hattori M."/>
            <person name="Iwasaki W."/>
        </authorList>
    </citation>
    <scope>NUCLEOTIDE SEQUENCE [LARGE SCALE GENOMIC DNA]</scope>
    <source>
        <strain evidence="2 3">S8</strain>
    </source>
</reference>
<dbReference type="InterPro" id="IPR000086">
    <property type="entry name" value="NUDIX_hydrolase_dom"/>
</dbReference>
<name>A0A250L0P0_9GAMM</name>
<dbReference type="OrthoDB" id="6398375at2"/>
<evidence type="ECO:0000313" key="3">
    <source>
        <dbReference type="Proteomes" id="UP000266313"/>
    </source>
</evidence>
<dbReference type="RefSeq" id="WP_119632435.1">
    <property type="nucleotide sequence ID" value="NZ_AP017928.1"/>
</dbReference>
<proteinExistence type="predicted"/>
<dbReference type="EMBL" id="AP017928">
    <property type="protein sequence ID" value="BBA37450.1"/>
    <property type="molecule type" value="Genomic_DNA"/>
</dbReference>
<evidence type="ECO:0000259" key="1">
    <source>
        <dbReference type="PROSITE" id="PS51462"/>
    </source>
</evidence>
<dbReference type="KEGG" id="mmai:sS8_5533"/>
<dbReference type="GO" id="GO:0003824">
    <property type="term" value="F:catalytic activity"/>
    <property type="evidence" value="ECO:0007669"/>
    <property type="project" value="UniProtKB-ARBA"/>
</dbReference>
<dbReference type="Proteomes" id="UP000266313">
    <property type="component" value="Chromosome"/>
</dbReference>
<dbReference type="Gene3D" id="3.90.79.10">
    <property type="entry name" value="Nucleoside Triphosphate Pyrophosphohydrolase"/>
    <property type="match status" value="1"/>
</dbReference>
<accession>A0A250L0P0</accession>